<reference evidence="17" key="1">
    <citation type="submission" date="2018-08" db="EMBL/GenBank/DDBJ databases">
        <authorList>
            <person name="Cornetti L."/>
        </authorList>
    </citation>
    <scope>NUCLEOTIDE SEQUENCE</scope>
    <source>
        <strain evidence="17">GB-EK1-32</strain>
    </source>
</reference>
<evidence type="ECO:0000256" key="1">
    <source>
        <dbReference type="ARBA" id="ARBA00004123"/>
    </source>
</evidence>
<keyword evidence="9 15" id="KW-1133">Transmembrane helix</keyword>
<organism evidence="17">
    <name type="scientific">Daphnia magna</name>
    <dbReference type="NCBI Taxonomy" id="35525"/>
    <lineage>
        <taxon>Eukaryota</taxon>
        <taxon>Metazoa</taxon>
        <taxon>Ecdysozoa</taxon>
        <taxon>Arthropoda</taxon>
        <taxon>Crustacea</taxon>
        <taxon>Branchiopoda</taxon>
        <taxon>Diplostraca</taxon>
        <taxon>Cladocera</taxon>
        <taxon>Anomopoda</taxon>
        <taxon>Daphniidae</taxon>
        <taxon>Daphnia</taxon>
    </lineage>
</organism>
<protein>
    <submittedName>
        <fullName evidence="17">EOG090X0A5X</fullName>
    </submittedName>
</protein>
<evidence type="ECO:0000256" key="2">
    <source>
        <dbReference type="ARBA" id="ARBA00004141"/>
    </source>
</evidence>
<evidence type="ECO:0000256" key="3">
    <source>
        <dbReference type="ARBA" id="ARBA00006618"/>
    </source>
</evidence>
<dbReference type="InterPro" id="IPR013087">
    <property type="entry name" value="Znf_C2H2_type"/>
</dbReference>
<feature type="compositionally biased region" description="Low complexity" evidence="14">
    <location>
        <begin position="191"/>
        <end position="211"/>
    </location>
</feature>
<keyword evidence="4 15" id="KW-0812">Transmembrane</keyword>
<keyword evidence="12" id="KW-0539">Nucleus</keyword>
<evidence type="ECO:0000256" key="9">
    <source>
        <dbReference type="ARBA" id="ARBA00022989"/>
    </source>
</evidence>
<proteinExistence type="evidence at transcript level"/>
<comment type="similarity">
    <text evidence="3">Belongs to the SID1 family.</text>
</comment>
<keyword evidence="11" id="KW-0325">Glycoprotein</keyword>
<evidence type="ECO:0000256" key="11">
    <source>
        <dbReference type="ARBA" id="ARBA00023180"/>
    </source>
</evidence>
<dbReference type="PROSITE" id="PS00028">
    <property type="entry name" value="ZINC_FINGER_C2H2_1"/>
    <property type="match status" value="2"/>
</dbReference>
<evidence type="ECO:0000256" key="14">
    <source>
        <dbReference type="SAM" id="MobiDB-lite"/>
    </source>
</evidence>
<dbReference type="AlphaFoldDB" id="A0A4Y7MJU3"/>
<evidence type="ECO:0000256" key="4">
    <source>
        <dbReference type="ARBA" id="ARBA00022692"/>
    </source>
</evidence>
<dbReference type="PROSITE" id="PS50808">
    <property type="entry name" value="ZF_BED"/>
    <property type="match status" value="1"/>
</dbReference>
<evidence type="ECO:0000256" key="8">
    <source>
        <dbReference type="ARBA" id="ARBA00022833"/>
    </source>
</evidence>
<feature type="region of interest" description="Disordered" evidence="14">
    <location>
        <begin position="179"/>
        <end position="211"/>
    </location>
</feature>
<keyword evidence="7 13" id="KW-0863">Zinc-finger</keyword>
<accession>A0A4Y7MJU3</accession>
<evidence type="ECO:0000256" key="6">
    <source>
        <dbReference type="ARBA" id="ARBA00022729"/>
    </source>
</evidence>
<dbReference type="GO" id="GO:0016020">
    <property type="term" value="C:membrane"/>
    <property type="evidence" value="ECO:0007669"/>
    <property type="project" value="UniProtKB-SubCell"/>
</dbReference>
<gene>
    <name evidence="17" type="primary">EOG090X0A5X</name>
</gene>
<dbReference type="EMBL" id="LR011849">
    <property type="protein sequence ID" value="SVE81468.1"/>
    <property type="molecule type" value="mRNA"/>
</dbReference>
<evidence type="ECO:0000256" key="5">
    <source>
        <dbReference type="ARBA" id="ARBA00022723"/>
    </source>
</evidence>
<comment type="subcellular location">
    <subcellularLocation>
        <location evidence="2">Membrane</location>
        <topology evidence="2">Multi-pass membrane protein</topology>
    </subcellularLocation>
    <subcellularLocation>
        <location evidence="1">Nucleus</location>
    </subcellularLocation>
</comment>
<feature type="domain" description="BED-type" evidence="16">
    <location>
        <begin position="6"/>
        <end position="65"/>
    </location>
</feature>
<feature type="region of interest" description="Disordered" evidence="14">
    <location>
        <begin position="93"/>
        <end position="143"/>
    </location>
</feature>
<dbReference type="PANTHER" id="PTHR23215">
    <property type="entry name" value="ZINC FINGER PROTEIN 207"/>
    <property type="match status" value="1"/>
</dbReference>
<dbReference type="OrthoDB" id="416618at2759"/>
<dbReference type="GO" id="GO:0005634">
    <property type="term" value="C:nucleus"/>
    <property type="evidence" value="ECO:0007669"/>
    <property type="project" value="UniProtKB-SubCell"/>
</dbReference>
<dbReference type="CDD" id="cd20908">
    <property type="entry name" value="SUF4-like"/>
    <property type="match status" value="1"/>
</dbReference>
<evidence type="ECO:0000256" key="12">
    <source>
        <dbReference type="ARBA" id="ARBA00023242"/>
    </source>
</evidence>
<dbReference type="Pfam" id="PF13965">
    <property type="entry name" value="SID-1_RNA_chan"/>
    <property type="match status" value="1"/>
</dbReference>
<evidence type="ECO:0000256" key="13">
    <source>
        <dbReference type="PROSITE-ProRule" id="PRU00027"/>
    </source>
</evidence>
<evidence type="ECO:0000313" key="17">
    <source>
        <dbReference type="EMBL" id="SVE81468.1"/>
    </source>
</evidence>
<evidence type="ECO:0000256" key="10">
    <source>
        <dbReference type="ARBA" id="ARBA00023136"/>
    </source>
</evidence>
<keyword evidence="6" id="KW-0732">Signal</keyword>
<evidence type="ECO:0000256" key="15">
    <source>
        <dbReference type="SAM" id="Phobius"/>
    </source>
</evidence>
<dbReference type="GO" id="GO:0003677">
    <property type="term" value="F:DNA binding"/>
    <property type="evidence" value="ECO:0007669"/>
    <property type="project" value="InterPro"/>
</dbReference>
<dbReference type="InterPro" id="IPR003656">
    <property type="entry name" value="Znf_BED"/>
</dbReference>
<evidence type="ECO:0000259" key="16">
    <source>
        <dbReference type="PROSITE" id="PS50808"/>
    </source>
</evidence>
<dbReference type="GO" id="GO:0008270">
    <property type="term" value="F:zinc ion binding"/>
    <property type="evidence" value="ECO:0007669"/>
    <property type="project" value="UniProtKB-KW"/>
</dbReference>
<dbReference type="PANTHER" id="PTHR23215:SF0">
    <property type="entry name" value="BUB3-INTERACTING AND GLEBS MOTIF-CONTAINING PROTEIN ZNF207"/>
    <property type="match status" value="1"/>
</dbReference>
<keyword evidence="10 15" id="KW-0472">Membrane</keyword>
<feature type="transmembrane region" description="Helical" evidence="15">
    <location>
        <begin position="561"/>
        <end position="579"/>
    </location>
</feature>
<feature type="compositionally biased region" description="Polar residues" evidence="14">
    <location>
        <begin position="127"/>
        <end position="136"/>
    </location>
</feature>
<name>A0A4Y7MJU3_9CRUS</name>
<dbReference type="InterPro" id="IPR025958">
    <property type="entry name" value="SID1_TM_fam"/>
</dbReference>
<evidence type="ECO:0000256" key="7">
    <source>
        <dbReference type="ARBA" id="ARBA00022771"/>
    </source>
</evidence>
<keyword evidence="5" id="KW-0479">Metal-binding</keyword>
<sequence>MGRKKKKPSKPWCWYCNRDFDDEKILLQHQKAKHFKCHICHKKLYTGPGLSIHCMQVHKETLDRVPNSLPNRGNIEIEIYGMEGIPESDIRDHEAQKQAGRITTAAGADSSDEEGGSSAKRVKTAQPAGQESTGPSIPSLGSMPITPMLASPFMGMGPMNPYLGHLSIPMMGSVPQMPLPGGAASSPQTPSKPLFASSSSPSSSNSASKPAFAAYSSGGAAATIVGESTVPKKSGVIATQAGSSKIMHPEEDLSLAKLRARLPRYQRNSVPTSMPQMSVASPQNTTVGPLLENQALSVQIFSQLASREDPILVVVRQQKAVLSWQLPLLLETSNGWQEYSSVSRQLCTEPLDRNVSVEHEFFLDVSTSDPENLSFVASVSPIADFVVGLNENHTVALTASEPKYYRFRFPEDIENVLLTVMSDDNYCMSVSVQNLSVFKFSRSSINSLAKRQTYPIFLIKCPVFDMDRDLKYGGIWQTVMSKTGMTISRERFPFGFFLVFVAKADDYECTGERNSPPSLRQKTVHFVIHEKIVNDTGDQDLCYFNFLCSHPLGDLTDFNHVYSNIGYVLLGFLFIINTARRDVRRRQPQANHDLLENVNIAFGYQISSPVVHRVLSRSFTESLNTTAFFMPWEQH</sequence>
<keyword evidence="8" id="KW-0862">Zinc</keyword>